<keyword evidence="2" id="KW-1003">Cell membrane</keyword>
<accession>A0A1U7IKX9</accession>
<reference evidence="8 9" key="1">
    <citation type="submission" date="2016-11" db="EMBL/GenBank/DDBJ databases">
        <title>Draft Genome Sequences of Nine Cyanobacterial Strains from Diverse Habitats.</title>
        <authorList>
            <person name="Zhu T."/>
            <person name="Hou S."/>
            <person name="Lu X."/>
            <person name="Hess W.R."/>
        </authorList>
    </citation>
    <scope>NUCLEOTIDE SEQUENCE [LARGE SCALE GENOMIC DNA]</scope>
    <source>
        <strain evidence="8 9">IAM M-71</strain>
    </source>
</reference>
<comment type="similarity">
    <text evidence="6">Belongs to the drug/metabolite transporter (DMT) superfamily. Small multidrug resistance (SMR) (TC 2.A.7.1) family.</text>
</comment>
<evidence type="ECO:0000256" key="2">
    <source>
        <dbReference type="ARBA" id="ARBA00022475"/>
    </source>
</evidence>
<evidence type="ECO:0000256" key="1">
    <source>
        <dbReference type="ARBA" id="ARBA00004651"/>
    </source>
</evidence>
<name>A0A1U7IKX9_9CYAN</name>
<gene>
    <name evidence="8" type="ORF">NIES2119_12285</name>
</gene>
<dbReference type="Proteomes" id="UP000185860">
    <property type="component" value="Unassembled WGS sequence"/>
</dbReference>
<dbReference type="InterPro" id="IPR000390">
    <property type="entry name" value="Small_drug/metabolite_transptr"/>
</dbReference>
<evidence type="ECO:0000256" key="5">
    <source>
        <dbReference type="ARBA" id="ARBA00023136"/>
    </source>
</evidence>
<keyword evidence="4 7" id="KW-1133">Transmembrane helix</keyword>
<evidence type="ECO:0000256" key="3">
    <source>
        <dbReference type="ARBA" id="ARBA00022692"/>
    </source>
</evidence>
<comment type="subcellular location">
    <subcellularLocation>
        <location evidence="1 6">Cell membrane</location>
        <topology evidence="1 6">Multi-pass membrane protein</topology>
    </subcellularLocation>
</comment>
<dbReference type="OrthoDB" id="532141at2"/>
<feature type="transmembrane region" description="Helical" evidence="7">
    <location>
        <begin position="63"/>
        <end position="84"/>
    </location>
</feature>
<organism evidence="8 9">
    <name type="scientific">[Phormidium ambiguum] IAM M-71</name>
    <dbReference type="NCBI Taxonomy" id="454136"/>
    <lineage>
        <taxon>Bacteria</taxon>
        <taxon>Bacillati</taxon>
        <taxon>Cyanobacteriota</taxon>
        <taxon>Cyanophyceae</taxon>
        <taxon>Oscillatoriophycideae</taxon>
        <taxon>Aerosakkonematales</taxon>
        <taxon>Aerosakkonemataceae</taxon>
        <taxon>Floridanema</taxon>
    </lineage>
</organism>
<evidence type="ECO:0000256" key="6">
    <source>
        <dbReference type="RuleBase" id="RU003942"/>
    </source>
</evidence>
<feature type="transmembrane region" description="Helical" evidence="7">
    <location>
        <begin position="37"/>
        <end position="56"/>
    </location>
</feature>
<dbReference type="SUPFAM" id="SSF103481">
    <property type="entry name" value="Multidrug resistance efflux transporter EmrE"/>
    <property type="match status" value="1"/>
</dbReference>
<evidence type="ECO:0000256" key="4">
    <source>
        <dbReference type="ARBA" id="ARBA00022989"/>
    </source>
</evidence>
<dbReference type="InterPro" id="IPR045324">
    <property type="entry name" value="Small_multidrug_res"/>
</dbReference>
<dbReference type="AlphaFoldDB" id="A0A1U7IKX9"/>
<dbReference type="STRING" id="454136.NIES2119_12285"/>
<keyword evidence="3 6" id="KW-0812">Transmembrane</keyword>
<dbReference type="PANTHER" id="PTHR30561">
    <property type="entry name" value="SMR FAMILY PROTON-DEPENDENT DRUG EFFLUX TRANSPORTER SUGE"/>
    <property type="match status" value="1"/>
</dbReference>
<evidence type="ECO:0000313" key="9">
    <source>
        <dbReference type="Proteomes" id="UP000185860"/>
    </source>
</evidence>
<comment type="caution">
    <text evidence="8">The sequence shown here is derived from an EMBL/GenBank/DDBJ whole genome shotgun (WGS) entry which is preliminary data.</text>
</comment>
<protein>
    <submittedName>
        <fullName evidence="8">Small multidrug resistance protein</fullName>
    </submittedName>
</protein>
<evidence type="ECO:0000313" key="8">
    <source>
        <dbReference type="EMBL" id="OKH37914.1"/>
    </source>
</evidence>
<dbReference type="GO" id="GO:0022857">
    <property type="term" value="F:transmembrane transporter activity"/>
    <property type="evidence" value="ECO:0007669"/>
    <property type="project" value="InterPro"/>
</dbReference>
<dbReference type="GO" id="GO:0005886">
    <property type="term" value="C:plasma membrane"/>
    <property type="evidence" value="ECO:0007669"/>
    <property type="project" value="UniProtKB-SubCell"/>
</dbReference>
<dbReference type="Gene3D" id="1.10.3730.20">
    <property type="match status" value="1"/>
</dbReference>
<dbReference type="Pfam" id="PF00893">
    <property type="entry name" value="Multi_Drug_Res"/>
    <property type="match status" value="1"/>
</dbReference>
<evidence type="ECO:0000256" key="7">
    <source>
        <dbReference type="SAM" id="Phobius"/>
    </source>
</evidence>
<dbReference type="PANTHER" id="PTHR30561:SF9">
    <property type="entry name" value="4-AMINO-4-DEOXY-L-ARABINOSE-PHOSPHOUNDECAPRENOL FLIPPASE SUBUNIT ARNF-RELATED"/>
    <property type="match status" value="1"/>
</dbReference>
<dbReference type="EMBL" id="MRCE01000010">
    <property type="protein sequence ID" value="OKH37914.1"/>
    <property type="molecule type" value="Genomic_DNA"/>
</dbReference>
<sequence>MPSNFLFVILILLTVALNTIAQTLLKLGSGQNPLNIFLFGGLAAYGLSTVFYILVLGKFNLSVAYPVVIGLTVLVTTMSGAIILSEKVSSVGWIGVGLMISGILAIAFGKVS</sequence>
<keyword evidence="5 7" id="KW-0472">Membrane</keyword>
<proteinExistence type="inferred from homology"/>
<dbReference type="InterPro" id="IPR037185">
    <property type="entry name" value="EmrE-like"/>
</dbReference>
<feature type="transmembrane region" description="Helical" evidence="7">
    <location>
        <begin position="90"/>
        <end position="109"/>
    </location>
</feature>